<keyword evidence="2 5" id="KW-0812">Transmembrane</keyword>
<evidence type="ECO:0000313" key="8">
    <source>
        <dbReference type="Proteomes" id="UP001447188"/>
    </source>
</evidence>
<name>A0ABR3GJ60_9PEZI</name>
<feature type="transmembrane region" description="Helical" evidence="5">
    <location>
        <begin position="150"/>
        <end position="170"/>
    </location>
</feature>
<evidence type="ECO:0000256" key="5">
    <source>
        <dbReference type="SAM" id="Phobius"/>
    </source>
</evidence>
<dbReference type="InterPro" id="IPR011701">
    <property type="entry name" value="MFS"/>
</dbReference>
<evidence type="ECO:0000256" key="4">
    <source>
        <dbReference type="ARBA" id="ARBA00023136"/>
    </source>
</evidence>
<evidence type="ECO:0000256" key="1">
    <source>
        <dbReference type="ARBA" id="ARBA00004141"/>
    </source>
</evidence>
<keyword evidence="8" id="KW-1185">Reference proteome</keyword>
<feature type="transmembrane region" description="Helical" evidence="5">
    <location>
        <begin position="353"/>
        <end position="373"/>
    </location>
</feature>
<gene>
    <name evidence="7" type="ORF">Q9L58_005064</name>
</gene>
<feature type="transmembrane region" description="Helical" evidence="5">
    <location>
        <begin position="309"/>
        <end position="333"/>
    </location>
</feature>
<dbReference type="Proteomes" id="UP001447188">
    <property type="component" value="Unassembled WGS sequence"/>
</dbReference>
<evidence type="ECO:0000256" key="2">
    <source>
        <dbReference type="ARBA" id="ARBA00022692"/>
    </source>
</evidence>
<protein>
    <recommendedName>
        <fullName evidence="6">Major facilitator superfamily (MFS) profile domain-containing protein</fullName>
    </recommendedName>
</protein>
<feature type="transmembrane region" description="Helical" evidence="5">
    <location>
        <begin position="411"/>
        <end position="431"/>
    </location>
</feature>
<feature type="transmembrane region" description="Helical" evidence="5">
    <location>
        <begin position="125"/>
        <end position="144"/>
    </location>
</feature>
<feature type="transmembrane region" description="Helical" evidence="5">
    <location>
        <begin position="483"/>
        <end position="502"/>
    </location>
</feature>
<feature type="transmembrane region" description="Helical" evidence="5">
    <location>
        <begin position="214"/>
        <end position="234"/>
    </location>
</feature>
<feature type="transmembrane region" description="Helical" evidence="5">
    <location>
        <begin position="275"/>
        <end position="297"/>
    </location>
</feature>
<comment type="subcellular location">
    <subcellularLocation>
        <location evidence="1">Membrane</location>
        <topology evidence="1">Multi-pass membrane protein</topology>
    </subcellularLocation>
</comment>
<evidence type="ECO:0000259" key="6">
    <source>
        <dbReference type="PROSITE" id="PS50850"/>
    </source>
</evidence>
<keyword evidence="4 5" id="KW-0472">Membrane</keyword>
<dbReference type="Pfam" id="PF07690">
    <property type="entry name" value="MFS_1"/>
    <property type="match status" value="1"/>
</dbReference>
<dbReference type="InterPro" id="IPR036259">
    <property type="entry name" value="MFS_trans_sf"/>
</dbReference>
<accession>A0ABR3GJ60</accession>
<dbReference type="PANTHER" id="PTHR42718:SF1">
    <property type="entry name" value="LOW AFFINITY AMMONIUM TRANSPORTER"/>
    <property type="match status" value="1"/>
</dbReference>
<dbReference type="SUPFAM" id="SSF103473">
    <property type="entry name" value="MFS general substrate transporter"/>
    <property type="match status" value="2"/>
</dbReference>
<feature type="transmembrane region" description="Helical" evidence="5">
    <location>
        <begin position="380"/>
        <end position="399"/>
    </location>
</feature>
<dbReference type="PROSITE" id="PS50850">
    <property type="entry name" value="MFS"/>
    <property type="match status" value="1"/>
</dbReference>
<feature type="domain" description="Major facilitator superfamily (MFS) profile" evidence="6">
    <location>
        <begin position="55"/>
        <end position="507"/>
    </location>
</feature>
<feature type="transmembrane region" description="Helical" evidence="5">
    <location>
        <begin position="95"/>
        <end position="113"/>
    </location>
</feature>
<evidence type="ECO:0000256" key="3">
    <source>
        <dbReference type="ARBA" id="ARBA00022989"/>
    </source>
</evidence>
<sequence length="511" mass="54789">MLGERDDLESRFANSSLAGSSTEVSEISVEGVIEKIGGAEVEGDMFRNIWHEYLFIFVVTSAQLITQANLGNTIIPISHISKGLGVGADDTTNESWFIASYSCTVGAFVLITGRLGDIYGFKNMFTIGWIWLAIWSLAAGFAPNAICFDVFRALSGIGPSILMPNAAALLANGWKEQWKKNLAFAVFGAVAPGGYVIGAAVGAGIIEHGGSWEWIFWSMAIVGTLYALASWLVIPGDGGMNRSGPGGVDWVGSFFGVSGLILIFVSVNAGPKFGWANPFCGIMLTVGILSIAGFCYIETVVEDPILPMSIFKSAAFTAVSISLCLGWMSFGMFEFYAPHFLMEFRGLTELEATFQFLPCALVGILAACLSVFMLPRVPGYVIFGISMLCFFLGELLLALTPVEQSYWHMTFPIFLFICLGPDLSFACSSLIASDKLPKEQQGVAGSLINTIVNYSIALGLALAGNLEVAVNDHGNDRLKGFRAAWFLGAGFAGAGIVMTVIFHKGMGKRHK</sequence>
<feature type="transmembrane region" description="Helical" evidence="5">
    <location>
        <begin position="443"/>
        <end position="463"/>
    </location>
</feature>
<dbReference type="EMBL" id="JBBBZM010000059">
    <property type="protein sequence ID" value="KAL0635926.1"/>
    <property type="molecule type" value="Genomic_DNA"/>
</dbReference>
<keyword evidence="3 5" id="KW-1133">Transmembrane helix</keyword>
<organism evidence="7 8">
    <name type="scientific">Discina gigas</name>
    <dbReference type="NCBI Taxonomy" id="1032678"/>
    <lineage>
        <taxon>Eukaryota</taxon>
        <taxon>Fungi</taxon>
        <taxon>Dikarya</taxon>
        <taxon>Ascomycota</taxon>
        <taxon>Pezizomycotina</taxon>
        <taxon>Pezizomycetes</taxon>
        <taxon>Pezizales</taxon>
        <taxon>Discinaceae</taxon>
        <taxon>Discina</taxon>
    </lineage>
</organism>
<proteinExistence type="predicted"/>
<comment type="caution">
    <text evidence="7">The sequence shown here is derived from an EMBL/GenBank/DDBJ whole genome shotgun (WGS) entry which is preliminary data.</text>
</comment>
<reference evidence="7 8" key="1">
    <citation type="submission" date="2024-02" db="EMBL/GenBank/DDBJ databases">
        <title>Discinaceae phylogenomics.</title>
        <authorList>
            <person name="Dirks A.C."/>
            <person name="James T.Y."/>
        </authorList>
    </citation>
    <scope>NUCLEOTIDE SEQUENCE [LARGE SCALE GENOMIC DNA]</scope>
    <source>
        <strain evidence="7 8">ACD0624</strain>
    </source>
</reference>
<feature type="transmembrane region" description="Helical" evidence="5">
    <location>
        <begin position="182"/>
        <end position="202"/>
    </location>
</feature>
<feature type="transmembrane region" description="Helical" evidence="5">
    <location>
        <begin position="246"/>
        <end position="269"/>
    </location>
</feature>
<evidence type="ECO:0000313" key="7">
    <source>
        <dbReference type="EMBL" id="KAL0635926.1"/>
    </source>
</evidence>
<feature type="transmembrane region" description="Helical" evidence="5">
    <location>
        <begin position="53"/>
        <end position="75"/>
    </location>
</feature>
<dbReference type="Gene3D" id="1.20.1250.20">
    <property type="entry name" value="MFS general substrate transporter like domains"/>
    <property type="match status" value="2"/>
</dbReference>
<dbReference type="InterPro" id="IPR020846">
    <property type="entry name" value="MFS_dom"/>
</dbReference>
<dbReference type="CDD" id="cd17476">
    <property type="entry name" value="MFS_Amf1_MDR_like"/>
    <property type="match status" value="1"/>
</dbReference>
<dbReference type="PANTHER" id="PTHR42718">
    <property type="entry name" value="MAJOR FACILITATOR SUPERFAMILY MULTIDRUG TRANSPORTER MFSC"/>
    <property type="match status" value="1"/>
</dbReference>